<accession>A0A7X4LN16</accession>
<dbReference type="SUPFAM" id="SSF53613">
    <property type="entry name" value="Ribokinase-like"/>
    <property type="match status" value="1"/>
</dbReference>
<evidence type="ECO:0000313" key="13">
    <source>
        <dbReference type="Proteomes" id="UP000462621"/>
    </source>
</evidence>
<evidence type="ECO:0000256" key="10">
    <source>
        <dbReference type="ARBA" id="ARBA00022977"/>
    </source>
</evidence>
<dbReference type="NCBIfam" id="NF006830">
    <property type="entry name" value="PRK09355.1"/>
    <property type="match status" value="1"/>
</dbReference>
<dbReference type="HAMAP" id="MF_00228">
    <property type="entry name" value="Thz_kinase"/>
    <property type="match status" value="1"/>
</dbReference>
<comment type="pathway">
    <text evidence="3 11">Cofactor biosynthesis; thiamine diphosphate biosynthesis; 4-methyl-5-(2-phosphoethyl)-thiazole from 5-(2-hydroxyethyl)-4-methylthiazole: step 1/1.</text>
</comment>
<protein>
    <recommendedName>
        <fullName evidence="11">Hydroxyethylthiazole kinase</fullName>
        <ecNumber evidence="11">2.7.1.50</ecNumber>
    </recommendedName>
    <alternativeName>
        <fullName evidence="11">4-methyl-5-beta-hydroxyethylthiazole kinase</fullName>
        <shortName evidence="11">TH kinase</shortName>
        <shortName evidence="11">Thz kinase</shortName>
    </alternativeName>
</protein>
<keyword evidence="9 11" id="KW-0460">Magnesium</keyword>
<gene>
    <name evidence="11 12" type="primary">thiM</name>
    <name evidence="12" type="ORF">F9817_17610</name>
</gene>
<dbReference type="PIRSF" id="PIRSF000513">
    <property type="entry name" value="Thz_kinase"/>
    <property type="match status" value="1"/>
</dbReference>
<evidence type="ECO:0000256" key="5">
    <source>
        <dbReference type="ARBA" id="ARBA00022723"/>
    </source>
</evidence>
<dbReference type="CDD" id="cd01170">
    <property type="entry name" value="THZ_kinase"/>
    <property type="match status" value="1"/>
</dbReference>
<comment type="function">
    <text evidence="11">Catalyzes the phosphorylation of the hydroxyl group of 4-methyl-5-beta-hydroxyethylthiazole (THZ).</text>
</comment>
<evidence type="ECO:0000256" key="3">
    <source>
        <dbReference type="ARBA" id="ARBA00004868"/>
    </source>
</evidence>
<dbReference type="InterPro" id="IPR000417">
    <property type="entry name" value="Hyethyz_kinase"/>
</dbReference>
<keyword evidence="13" id="KW-1185">Reference proteome</keyword>
<evidence type="ECO:0000256" key="9">
    <source>
        <dbReference type="ARBA" id="ARBA00022842"/>
    </source>
</evidence>
<dbReference type="PRINTS" id="PR01099">
    <property type="entry name" value="HYETHTZKNASE"/>
</dbReference>
<dbReference type="GO" id="GO:0004417">
    <property type="term" value="F:hydroxyethylthiazole kinase activity"/>
    <property type="evidence" value="ECO:0007669"/>
    <property type="project" value="UniProtKB-UniRule"/>
</dbReference>
<evidence type="ECO:0000256" key="6">
    <source>
        <dbReference type="ARBA" id="ARBA00022741"/>
    </source>
</evidence>
<keyword evidence="7 11" id="KW-0418">Kinase</keyword>
<dbReference type="GO" id="GO:0009229">
    <property type="term" value="P:thiamine diphosphate biosynthetic process"/>
    <property type="evidence" value="ECO:0007669"/>
    <property type="project" value="UniProtKB-UniRule"/>
</dbReference>
<feature type="binding site" evidence="11">
    <location>
        <position position="167"/>
    </location>
    <ligand>
        <name>ATP</name>
        <dbReference type="ChEBI" id="CHEBI:30616"/>
    </ligand>
</feature>
<dbReference type="EMBL" id="WEKT01000042">
    <property type="protein sequence ID" value="MZI94997.1"/>
    <property type="molecule type" value="Genomic_DNA"/>
</dbReference>
<dbReference type="GO" id="GO:0000287">
    <property type="term" value="F:magnesium ion binding"/>
    <property type="evidence" value="ECO:0007669"/>
    <property type="project" value="UniProtKB-UniRule"/>
</dbReference>
<evidence type="ECO:0000256" key="8">
    <source>
        <dbReference type="ARBA" id="ARBA00022840"/>
    </source>
</evidence>
<evidence type="ECO:0000313" key="12">
    <source>
        <dbReference type="EMBL" id="MZI94997.1"/>
    </source>
</evidence>
<dbReference type="Pfam" id="PF02110">
    <property type="entry name" value="HK"/>
    <property type="match status" value="1"/>
</dbReference>
<comment type="caution">
    <text evidence="12">The sequence shown here is derived from an EMBL/GenBank/DDBJ whole genome shotgun (WGS) entry which is preliminary data.</text>
</comment>
<keyword evidence="10 11" id="KW-0784">Thiamine biosynthesis</keyword>
<dbReference type="GO" id="GO:0005524">
    <property type="term" value="F:ATP binding"/>
    <property type="evidence" value="ECO:0007669"/>
    <property type="project" value="UniProtKB-UniRule"/>
</dbReference>
<dbReference type="EC" id="2.7.1.50" evidence="11"/>
<keyword evidence="5 11" id="KW-0479">Metal-binding</keyword>
<evidence type="ECO:0000256" key="1">
    <source>
        <dbReference type="ARBA" id="ARBA00001771"/>
    </source>
</evidence>
<comment type="cofactor">
    <cofactor evidence="2 11">
        <name>Mg(2+)</name>
        <dbReference type="ChEBI" id="CHEBI:18420"/>
    </cofactor>
</comment>
<keyword evidence="8 11" id="KW-0067">ATP-binding</keyword>
<evidence type="ECO:0000256" key="11">
    <source>
        <dbReference type="HAMAP-Rule" id="MF_00228"/>
    </source>
</evidence>
<feature type="binding site" evidence="11">
    <location>
        <position position="121"/>
    </location>
    <ligand>
        <name>ATP</name>
        <dbReference type="ChEBI" id="CHEBI:30616"/>
    </ligand>
</feature>
<dbReference type="UniPathway" id="UPA00060">
    <property type="reaction ID" value="UER00139"/>
</dbReference>
<sequence length="272" mass="28502">MMTHDIITALHKVRQIQPLVINMTNDVVTNYCANALLAVGASPIMANSRHEMAELISMAGALVVNIGTLNETRVNQMHYAIECANHAGIPVVLDPVGCGATKYRTQVSQTFCTLAENLIIRANASEIKALSGMKGNTKGVDSTAESTDVIDAGYQLLRPGVSGIVISGATDVIISPTQQVHLYNGSTLMPYVTGTGCSLSAMVGAFAAVGETSGFAATAIWGIAGEITSHKAQGPGSFAALMLDNVYQLDNNQISNTFRGDVIANNSAMNLV</sequence>
<proteinExistence type="inferred from homology"/>
<dbReference type="AlphaFoldDB" id="A0A7X4LN16"/>
<dbReference type="Gene3D" id="3.40.1190.20">
    <property type="match status" value="1"/>
</dbReference>
<feature type="binding site" evidence="11">
    <location>
        <position position="194"/>
    </location>
    <ligand>
        <name>substrate</name>
    </ligand>
</feature>
<comment type="similarity">
    <text evidence="11">Belongs to the Thz kinase family.</text>
</comment>
<keyword evidence="6 11" id="KW-0547">Nucleotide-binding</keyword>
<keyword evidence="4 11" id="KW-0808">Transferase</keyword>
<evidence type="ECO:0000256" key="4">
    <source>
        <dbReference type="ARBA" id="ARBA00022679"/>
    </source>
</evidence>
<dbReference type="RefSeq" id="WP_161157477.1">
    <property type="nucleotide sequence ID" value="NZ_WEKT01000042.1"/>
</dbReference>
<dbReference type="InterPro" id="IPR029056">
    <property type="entry name" value="Ribokinase-like"/>
</dbReference>
<organism evidence="12 13">
    <name type="scientific">Vibrio eleionomae</name>
    <dbReference type="NCBI Taxonomy" id="2653505"/>
    <lineage>
        <taxon>Bacteria</taxon>
        <taxon>Pseudomonadati</taxon>
        <taxon>Pseudomonadota</taxon>
        <taxon>Gammaproteobacteria</taxon>
        <taxon>Vibrionales</taxon>
        <taxon>Vibrionaceae</taxon>
        <taxon>Vibrio</taxon>
    </lineage>
</organism>
<feature type="binding site" evidence="11">
    <location>
        <position position="45"/>
    </location>
    <ligand>
        <name>substrate</name>
    </ligand>
</feature>
<evidence type="ECO:0000256" key="7">
    <source>
        <dbReference type="ARBA" id="ARBA00022777"/>
    </source>
</evidence>
<comment type="catalytic activity">
    <reaction evidence="1 11">
        <text>5-(2-hydroxyethyl)-4-methylthiazole + ATP = 4-methyl-5-(2-phosphooxyethyl)-thiazole + ADP + H(+)</text>
        <dbReference type="Rhea" id="RHEA:24212"/>
        <dbReference type="ChEBI" id="CHEBI:15378"/>
        <dbReference type="ChEBI" id="CHEBI:17957"/>
        <dbReference type="ChEBI" id="CHEBI:30616"/>
        <dbReference type="ChEBI" id="CHEBI:58296"/>
        <dbReference type="ChEBI" id="CHEBI:456216"/>
        <dbReference type="EC" id="2.7.1.50"/>
    </reaction>
</comment>
<reference evidence="12 13" key="1">
    <citation type="submission" date="2019-10" db="EMBL/GenBank/DDBJ databases">
        <title>Vibrio sp. nov. isolated from a shrimp pond.</title>
        <authorList>
            <person name="Gomez-Gil B."/>
            <person name="Enciso-Ibarra J."/>
            <person name="Enciso-Ibarra K."/>
            <person name="Bolan-Mejia C."/>
        </authorList>
    </citation>
    <scope>NUCLEOTIDE SEQUENCE [LARGE SCALE GENOMIC DNA]</scope>
    <source>
        <strain evidence="12 13">CAIM 722</strain>
    </source>
</reference>
<dbReference type="GO" id="GO:0009228">
    <property type="term" value="P:thiamine biosynthetic process"/>
    <property type="evidence" value="ECO:0007669"/>
    <property type="project" value="UniProtKB-KW"/>
</dbReference>
<name>A0A7X4LN16_9VIBR</name>
<evidence type="ECO:0000256" key="2">
    <source>
        <dbReference type="ARBA" id="ARBA00001946"/>
    </source>
</evidence>
<dbReference type="Proteomes" id="UP000462621">
    <property type="component" value="Unassembled WGS sequence"/>
</dbReference>